<dbReference type="RefSeq" id="WP_134359575.1">
    <property type="nucleotide sequence ID" value="NZ_CP038033.1"/>
</dbReference>
<sequence>MDKPPATAGLRHVALFVSDLEACENFYVALLGMRVEWRPDADNVYLTSGHDNLALHRTPPDQSPIGPQRLDHIGFIIPTPEAVDTWYEYLKAHHVPIKATPRTHRDGTRSFYCTDPAGTTLQLIYHSSLAEK</sequence>
<protein>
    <submittedName>
        <fullName evidence="2">VOC family protein</fullName>
    </submittedName>
</protein>
<dbReference type="OrthoDB" id="9804944at2"/>
<dbReference type="InterPro" id="IPR029068">
    <property type="entry name" value="Glyas_Bleomycin-R_OHBP_Dase"/>
</dbReference>
<dbReference type="Gene3D" id="3.10.180.10">
    <property type="entry name" value="2,3-Dihydroxybiphenyl 1,2-Dioxygenase, domain 1"/>
    <property type="match status" value="1"/>
</dbReference>
<dbReference type="PANTHER" id="PTHR36113">
    <property type="entry name" value="LYASE, PUTATIVE-RELATED-RELATED"/>
    <property type="match status" value="1"/>
</dbReference>
<dbReference type="KEGG" id="nwr:E3U44_18885"/>
<dbReference type="Proteomes" id="UP000294325">
    <property type="component" value="Chromosome"/>
</dbReference>
<reference evidence="2 3" key="1">
    <citation type="submission" date="2019-03" db="EMBL/GenBank/DDBJ databases">
        <title>The genome sequence of Nitrosococcus wardiae strain D1FHST reveals the archetypal metabolic capacity of ammonia-oxidizing Gammaproteobacteria.</title>
        <authorList>
            <person name="Wang L."/>
            <person name="Lim C.K."/>
            <person name="Hanson T.E."/>
            <person name="Dang H."/>
            <person name="Klotz M.G."/>
        </authorList>
    </citation>
    <scope>NUCLEOTIDE SEQUENCE [LARGE SCALE GENOMIC DNA]</scope>
    <source>
        <strain evidence="2 3">D1FHS</strain>
    </source>
</reference>
<keyword evidence="3" id="KW-1185">Reference proteome</keyword>
<proteinExistence type="predicted"/>
<feature type="domain" description="VOC" evidence="1">
    <location>
        <begin position="9"/>
        <end position="126"/>
    </location>
</feature>
<evidence type="ECO:0000313" key="2">
    <source>
        <dbReference type="EMBL" id="QBQ56330.1"/>
    </source>
</evidence>
<evidence type="ECO:0000259" key="1">
    <source>
        <dbReference type="PROSITE" id="PS51819"/>
    </source>
</evidence>
<dbReference type="PROSITE" id="PS51819">
    <property type="entry name" value="VOC"/>
    <property type="match status" value="1"/>
</dbReference>
<gene>
    <name evidence="2" type="ORF">E3U44_18885</name>
</gene>
<dbReference type="InterPro" id="IPR004360">
    <property type="entry name" value="Glyas_Fos-R_dOase_dom"/>
</dbReference>
<dbReference type="SUPFAM" id="SSF54593">
    <property type="entry name" value="Glyoxalase/Bleomycin resistance protein/Dihydroxybiphenyl dioxygenase"/>
    <property type="match status" value="1"/>
</dbReference>
<dbReference type="InterPro" id="IPR051332">
    <property type="entry name" value="Fosfomycin_Res_Enzymes"/>
</dbReference>
<dbReference type="PANTHER" id="PTHR36113:SF3">
    <property type="entry name" value="SLL5075 PROTEIN"/>
    <property type="match status" value="1"/>
</dbReference>
<name>A0A4P7C3K5_9GAMM</name>
<dbReference type="AlphaFoldDB" id="A0A4P7C3K5"/>
<dbReference type="InterPro" id="IPR037523">
    <property type="entry name" value="VOC_core"/>
</dbReference>
<dbReference type="Pfam" id="PF00903">
    <property type="entry name" value="Glyoxalase"/>
    <property type="match status" value="1"/>
</dbReference>
<accession>A0A4P7C3K5</accession>
<organism evidence="2 3">
    <name type="scientific">Nitrosococcus wardiae</name>
    <dbReference type="NCBI Taxonomy" id="1814290"/>
    <lineage>
        <taxon>Bacteria</taxon>
        <taxon>Pseudomonadati</taxon>
        <taxon>Pseudomonadota</taxon>
        <taxon>Gammaproteobacteria</taxon>
        <taxon>Chromatiales</taxon>
        <taxon>Chromatiaceae</taxon>
        <taxon>Nitrosococcus</taxon>
    </lineage>
</organism>
<dbReference type="CDD" id="cd06587">
    <property type="entry name" value="VOC"/>
    <property type="match status" value="1"/>
</dbReference>
<evidence type="ECO:0000313" key="3">
    <source>
        <dbReference type="Proteomes" id="UP000294325"/>
    </source>
</evidence>
<dbReference type="EMBL" id="CP038033">
    <property type="protein sequence ID" value="QBQ56330.1"/>
    <property type="molecule type" value="Genomic_DNA"/>
</dbReference>